<dbReference type="RefSeq" id="WP_010008338.1">
    <property type="nucleotide sequence ID" value="NZ_JAGYGP010000001.1"/>
</dbReference>
<protein>
    <recommendedName>
        <fullName evidence="1">HTH LytTR-type domain-containing protein</fullName>
    </recommendedName>
</protein>
<feature type="domain" description="HTH LytTR-type" evidence="1">
    <location>
        <begin position="43"/>
        <end position="148"/>
    </location>
</feature>
<gene>
    <name evidence="2" type="ORF">C5L23_000633</name>
</gene>
<accession>A0A4R5N8W8</accession>
<dbReference type="Pfam" id="PF04397">
    <property type="entry name" value="LytTR"/>
    <property type="match status" value="1"/>
</dbReference>
<dbReference type="PROSITE" id="PS50930">
    <property type="entry name" value="HTH_LYTTR"/>
    <property type="match status" value="1"/>
</dbReference>
<dbReference type="STRING" id="907931.GCA_000165675_00391"/>
<dbReference type="EMBL" id="PUFI01000014">
    <property type="protein sequence ID" value="TDG68327.1"/>
    <property type="molecule type" value="Genomic_DNA"/>
</dbReference>
<keyword evidence="3" id="KW-1185">Reference proteome</keyword>
<dbReference type="AlphaFoldDB" id="A0A4R5N8W8"/>
<evidence type="ECO:0000313" key="2">
    <source>
        <dbReference type="EMBL" id="TDG68327.1"/>
    </source>
</evidence>
<dbReference type="Gene3D" id="2.40.50.1020">
    <property type="entry name" value="LytTr DNA-binding domain"/>
    <property type="match status" value="1"/>
</dbReference>
<organism evidence="2 3">
    <name type="scientific">Leuconostoc fallax</name>
    <dbReference type="NCBI Taxonomy" id="1251"/>
    <lineage>
        <taxon>Bacteria</taxon>
        <taxon>Bacillati</taxon>
        <taxon>Bacillota</taxon>
        <taxon>Bacilli</taxon>
        <taxon>Lactobacillales</taxon>
        <taxon>Lactobacillaceae</taxon>
        <taxon>Leuconostoc</taxon>
    </lineage>
</organism>
<dbReference type="InterPro" id="IPR046947">
    <property type="entry name" value="LytR-like"/>
</dbReference>
<dbReference type="Proteomes" id="UP000295681">
    <property type="component" value="Unassembled WGS sequence"/>
</dbReference>
<name>A0A4R5N8W8_9LACO</name>
<dbReference type="GO" id="GO:0000156">
    <property type="term" value="F:phosphorelay response regulator activity"/>
    <property type="evidence" value="ECO:0007669"/>
    <property type="project" value="InterPro"/>
</dbReference>
<evidence type="ECO:0000259" key="1">
    <source>
        <dbReference type="PROSITE" id="PS50930"/>
    </source>
</evidence>
<reference evidence="2 3" key="1">
    <citation type="journal article" date="2019" name="Appl. Microbiol. Biotechnol.">
        <title>Uncovering carbohydrate metabolism through a genotype-phenotype association study of 56 lactic acid bacteria genomes.</title>
        <authorList>
            <person name="Buron-Moles G."/>
            <person name="Chailyan A."/>
            <person name="Dolejs I."/>
            <person name="Forster J."/>
            <person name="Miks M.H."/>
        </authorList>
    </citation>
    <scope>NUCLEOTIDE SEQUENCE [LARGE SCALE GENOMIC DNA]</scope>
    <source>
        <strain evidence="2 3">ATCC 700006</strain>
    </source>
</reference>
<dbReference type="InterPro" id="IPR007492">
    <property type="entry name" value="LytTR_DNA-bd_dom"/>
</dbReference>
<evidence type="ECO:0000313" key="3">
    <source>
        <dbReference type="Proteomes" id="UP000295681"/>
    </source>
</evidence>
<sequence>MEIKINVNESLNDIEVVISGNDLTKMTAIAKQLQTKTVETHKLVIKTADDIHVVAQSDILIVESFGNDLSVTLKQQQQLTTRKTLKQFLSSNTSHLFVQISRSMAINLNALVRMESAFSGNYYAFLTDGTRVTVSRRFIKNILNRLEGRADNETV</sequence>
<dbReference type="GO" id="GO:0003677">
    <property type="term" value="F:DNA binding"/>
    <property type="evidence" value="ECO:0007669"/>
    <property type="project" value="InterPro"/>
</dbReference>
<dbReference type="PANTHER" id="PTHR37299:SF1">
    <property type="entry name" value="STAGE 0 SPORULATION PROTEIN A HOMOLOG"/>
    <property type="match status" value="1"/>
</dbReference>
<proteinExistence type="predicted"/>
<dbReference type="SMART" id="SM00850">
    <property type="entry name" value="LytTR"/>
    <property type="match status" value="1"/>
</dbReference>
<dbReference type="PANTHER" id="PTHR37299">
    <property type="entry name" value="TRANSCRIPTIONAL REGULATOR-RELATED"/>
    <property type="match status" value="1"/>
</dbReference>
<comment type="caution">
    <text evidence="2">The sequence shown here is derived from an EMBL/GenBank/DDBJ whole genome shotgun (WGS) entry which is preliminary data.</text>
</comment>